<evidence type="ECO:0000256" key="8">
    <source>
        <dbReference type="ARBA" id="ARBA00031195"/>
    </source>
</evidence>
<keyword evidence="4" id="KW-0963">Cytoplasm</keyword>
<dbReference type="PANTHER" id="PTHR10655">
    <property type="entry name" value="LYSOPHOSPHOLIPASE-RELATED"/>
    <property type="match status" value="1"/>
</dbReference>
<dbReference type="PANTHER" id="PTHR10655:SF68">
    <property type="entry name" value="PALMITOYL-PROTEIN HYDROLASE"/>
    <property type="match status" value="1"/>
</dbReference>
<dbReference type="EC" id="3.1.2.22" evidence="3"/>
<evidence type="ECO:0000259" key="11">
    <source>
        <dbReference type="Pfam" id="PF02230"/>
    </source>
</evidence>
<dbReference type="AlphaFoldDB" id="A0A023GJ24"/>
<comment type="catalytic activity">
    <reaction evidence="9">
        <text>S-hexadecanoyl-L-cysteinyl-[protein] + H2O = L-cysteinyl-[protein] + hexadecanoate + H(+)</text>
        <dbReference type="Rhea" id="RHEA:19233"/>
        <dbReference type="Rhea" id="RHEA-COMP:10131"/>
        <dbReference type="Rhea" id="RHEA-COMP:11032"/>
        <dbReference type="ChEBI" id="CHEBI:7896"/>
        <dbReference type="ChEBI" id="CHEBI:15377"/>
        <dbReference type="ChEBI" id="CHEBI:15378"/>
        <dbReference type="ChEBI" id="CHEBI:29950"/>
        <dbReference type="ChEBI" id="CHEBI:74151"/>
        <dbReference type="EC" id="3.1.2.22"/>
    </reaction>
</comment>
<proteinExistence type="evidence at transcript level"/>
<dbReference type="GO" id="GO:0008474">
    <property type="term" value="F:palmitoyl-(protein) hydrolase activity"/>
    <property type="evidence" value="ECO:0007669"/>
    <property type="project" value="UniProtKB-EC"/>
</dbReference>
<evidence type="ECO:0000256" key="7">
    <source>
        <dbReference type="ARBA" id="ARBA00023098"/>
    </source>
</evidence>
<dbReference type="SUPFAM" id="SSF53474">
    <property type="entry name" value="alpha/beta-Hydrolases"/>
    <property type="match status" value="1"/>
</dbReference>
<dbReference type="Pfam" id="PF02230">
    <property type="entry name" value="Abhydrolase_2"/>
    <property type="match status" value="1"/>
</dbReference>
<evidence type="ECO:0000256" key="5">
    <source>
        <dbReference type="ARBA" id="ARBA00022801"/>
    </source>
</evidence>
<sequence length="228" mass="24531">MGGNTTSAMQSPVIVAATAKHTATVIFLHGLGDTGLGWSSVFEAIRQPHIKYICPTAPVIPVTLNGGMRMTAWFDLCSLDPNGREDESGIKSAAEGIHRLIADEEKAGISSDRIVLGGFSMGGALALYSGLRYPKPLAGILGLSCWLPLFKQFPVAAVGNHETPILLCHGDCDDLVPLHWGQLTSELLKKFAKDVTFRQYKGMGHSSCEEETKDIAAYLLSRLPPKPE</sequence>
<comment type="catalytic activity">
    <reaction evidence="10">
        <text>1-hexadecanoyl-sn-glycero-3-phosphocholine + H2O = sn-glycerol 3-phosphocholine + hexadecanoate + H(+)</text>
        <dbReference type="Rhea" id="RHEA:40435"/>
        <dbReference type="ChEBI" id="CHEBI:7896"/>
        <dbReference type="ChEBI" id="CHEBI:15377"/>
        <dbReference type="ChEBI" id="CHEBI:15378"/>
        <dbReference type="ChEBI" id="CHEBI:16870"/>
        <dbReference type="ChEBI" id="CHEBI:72998"/>
    </reaction>
    <physiologicalReaction direction="left-to-right" evidence="10">
        <dbReference type="Rhea" id="RHEA:40436"/>
    </physiologicalReaction>
</comment>
<keyword evidence="5" id="KW-0378">Hydrolase</keyword>
<keyword evidence="7" id="KW-0443">Lipid metabolism</keyword>
<keyword evidence="6" id="KW-0276">Fatty acid metabolism</keyword>
<name>A0A023GJ24_AMBTT</name>
<evidence type="ECO:0000256" key="2">
    <source>
        <dbReference type="ARBA" id="ARBA00006499"/>
    </source>
</evidence>
<comment type="similarity">
    <text evidence="2">Belongs to the AB hydrolase superfamily. AB hydrolase 2 family.</text>
</comment>
<feature type="domain" description="Phospholipase/carboxylesterase/thioesterase" evidence="11">
    <location>
        <begin position="10"/>
        <end position="219"/>
    </location>
</feature>
<accession>A0A023GJ24</accession>
<reference evidence="12" key="1">
    <citation type="submission" date="2014-03" db="EMBL/GenBank/DDBJ databases">
        <title>The sialotranscriptome of Amblyomma triste, Amblyomma parvum and Amblyomma cajennense ticks, uncovered by 454-based RNA-seq.</title>
        <authorList>
            <person name="Garcia G.R."/>
            <person name="Gardinassi L.G."/>
            <person name="Ribeiro J.M."/>
            <person name="Anatriello E."/>
            <person name="Ferreira B.R."/>
            <person name="Moreira H.N."/>
            <person name="Mafra C."/>
            <person name="Olegario M.M."/>
            <person name="Szabo P.J."/>
            <person name="Miranda-Santos I.K."/>
            <person name="Maruyama S.R."/>
        </authorList>
    </citation>
    <scope>NUCLEOTIDE SEQUENCE</scope>
    <source>
        <strain evidence="12">Mato Grasso do Sul</strain>
        <tissue evidence="12">Salivary glands</tissue>
    </source>
</reference>
<dbReference type="FunFam" id="3.40.50.1820:FF:000010">
    <property type="entry name" value="Acyl-protein thioesterase 2"/>
    <property type="match status" value="1"/>
</dbReference>
<dbReference type="Gene3D" id="3.40.50.1820">
    <property type="entry name" value="alpha/beta hydrolase"/>
    <property type="match status" value="1"/>
</dbReference>
<evidence type="ECO:0000256" key="9">
    <source>
        <dbReference type="ARBA" id="ARBA00047337"/>
    </source>
</evidence>
<dbReference type="InterPro" id="IPR050565">
    <property type="entry name" value="LYPA1-2/EST-like"/>
</dbReference>
<dbReference type="EMBL" id="GBBM01002395">
    <property type="protein sequence ID" value="JAC33023.1"/>
    <property type="molecule type" value="mRNA"/>
</dbReference>
<dbReference type="GO" id="GO:0052689">
    <property type="term" value="F:carboxylic ester hydrolase activity"/>
    <property type="evidence" value="ECO:0007669"/>
    <property type="project" value="TreeGrafter"/>
</dbReference>
<protein>
    <recommendedName>
        <fullName evidence="3">palmitoyl-protein hydrolase</fullName>
        <ecNumber evidence="3">3.1.2.22</ecNumber>
    </recommendedName>
    <alternativeName>
        <fullName evidence="8">Palmitoyl-protein hydrolase</fullName>
    </alternativeName>
</protein>
<dbReference type="InterPro" id="IPR003140">
    <property type="entry name" value="PLipase/COase/thioEstase"/>
</dbReference>
<organism evidence="12">
    <name type="scientific">Amblyomma triste</name>
    <name type="common">Neotropical tick</name>
    <dbReference type="NCBI Taxonomy" id="251400"/>
    <lineage>
        <taxon>Eukaryota</taxon>
        <taxon>Metazoa</taxon>
        <taxon>Ecdysozoa</taxon>
        <taxon>Arthropoda</taxon>
        <taxon>Chelicerata</taxon>
        <taxon>Arachnida</taxon>
        <taxon>Acari</taxon>
        <taxon>Parasitiformes</taxon>
        <taxon>Ixodida</taxon>
        <taxon>Ixodoidea</taxon>
        <taxon>Ixodidae</taxon>
        <taxon>Amblyomminae</taxon>
        <taxon>Amblyomma</taxon>
    </lineage>
</organism>
<evidence type="ECO:0000256" key="10">
    <source>
        <dbReference type="ARBA" id="ARBA00048656"/>
    </source>
</evidence>
<evidence type="ECO:0000256" key="6">
    <source>
        <dbReference type="ARBA" id="ARBA00022832"/>
    </source>
</evidence>
<evidence type="ECO:0000256" key="4">
    <source>
        <dbReference type="ARBA" id="ARBA00022490"/>
    </source>
</evidence>
<evidence type="ECO:0000313" key="12">
    <source>
        <dbReference type="EMBL" id="JAC33023.1"/>
    </source>
</evidence>
<evidence type="ECO:0000256" key="1">
    <source>
        <dbReference type="ARBA" id="ARBA00004496"/>
    </source>
</evidence>
<dbReference type="InterPro" id="IPR029058">
    <property type="entry name" value="AB_hydrolase_fold"/>
</dbReference>
<dbReference type="GO" id="GO:0005737">
    <property type="term" value="C:cytoplasm"/>
    <property type="evidence" value="ECO:0007669"/>
    <property type="project" value="UniProtKB-SubCell"/>
</dbReference>
<comment type="subcellular location">
    <subcellularLocation>
        <location evidence="1">Cytoplasm</location>
    </subcellularLocation>
</comment>
<evidence type="ECO:0000256" key="3">
    <source>
        <dbReference type="ARBA" id="ARBA00012423"/>
    </source>
</evidence>
<dbReference type="GO" id="GO:0006631">
    <property type="term" value="P:fatty acid metabolic process"/>
    <property type="evidence" value="ECO:0007669"/>
    <property type="project" value="UniProtKB-KW"/>
</dbReference>